<feature type="transmembrane region" description="Helical" evidence="1">
    <location>
        <begin position="282"/>
        <end position="300"/>
    </location>
</feature>
<feature type="domain" description="Glycosyltransferase 2-like" evidence="2">
    <location>
        <begin position="4"/>
        <end position="142"/>
    </location>
</feature>
<protein>
    <submittedName>
        <fullName evidence="3">Glycosyltransferase family 2 protein</fullName>
        <ecNumber evidence="3">2.4.-.-</ecNumber>
    </submittedName>
</protein>
<dbReference type="InterPro" id="IPR001173">
    <property type="entry name" value="Glyco_trans_2-like"/>
</dbReference>
<dbReference type="PANTHER" id="PTHR43685:SF2">
    <property type="entry name" value="GLYCOSYLTRANSFERASE 2-LIKE DOMAIN-CONTAINING PROTEIN"/>
    <property type="match status" value="1"/>
</dbReference>
<dbReference type="RefSeq" id="WP_386809442.1">
    <property type="nucleotide sequence ID" value="NZ_JBHTMV010000004.1"/>
</dbReference>
<dbReference type="Proteomes" id="UP001597241">
    <property type="component" value="Unassembled WGS sequence"/>
</dbReference>
<dbReference type="SUPFAM" id="SSF53448">
    <property type="entry name" value="Nucleotide-diphospho-sugar transferases"/>
    <property type="match status" value="1"/>
</dbReference>
<keyword evidence="4" id="KW-1185">Reference proteome</keyword>
<dbReference type="GO" id="GO:0016757">
    <property type="term" value="F:glycosyltransferase activity"/>
    <property type="evidence" value="ECO:0007669"/>
    <property type="project" value="UniProtKB-KW"/>
</dbReference>
<dbReference type="PANTHER" id="PTHR43685">
    <property type="entry name" value="GLYCOSYLTRANSFERASE"/>
    <property type="match status" value="1"/>
</dbReference>
<name>A0ABW3WPC1_9FLAO</name>
<evidence type="ECO:0000256" key="1">
    <source>
        <dbReference type="SAM" id="Phobius"/>
    </source>
</evidence>
<dbReference type="EMBL" id="JBHTMV010000004">
    <property type="protein sequence ID" value="MFD1294251.1"/>
    <property type="molecule type" value="Genomic_DNA"/>
</dbReference>
<dbReference type="Pfam" id="PF00535">
    <property type="entry name" value="Glycos_transf_2"/>
    <property type="match status" value="1"/>
</dbReference>
<reference evidence="4" key="1">
    <citation type="journal article" date="2019" name="Int. J. Syst. Evol. Microbiol.">
        <title>The Global Catalogue of Microorganisms (GCM) 10K type strain sequencing project: providing services to taxonomists for standard genome sequencing and annotation.</title>
        <authorList>
            <consortium name="The Broad Institute Genomics Platform"/>
            <consortium name="The Broad Institute Genome Sequencing Center for Infectious Disease"/>
            <person name="Wu L."/>
            <person name="Ma J."/>
        </authorList>
    </citation>
    <scope>NUCLEOTIDE SEQUENCE [LARGE SCALE GENOMIC DNA]</scope>
    <source>
        <strain evidence="4">CCUG 62221</strain>
    </source>
</reference>
<sequence length="330" mass="38076">MKFSLIICTYQRPKALITLLNSVGKQTLYPNEIIIVDGSLDDATKNVLKAEKFRNLSYYLVSKEERGLTKQRNFGISKLATNSEVVCFLDDDIILFDNYFEELIETYSNNPGALAVGGYISNEISWLKSNRALTNSEYGFDGYIRKEGSRFILRNKLRLIDNTKPGFMPEFSNGRSVSYLPPSGKIYEVEQLMGGVASYRIEVFKKLQFSTYFEGYGLYEDADFSLRIAEIGKLYINTAAQLEHHHHPDGRPNKYQYGKMVVRNGWYVWRVKFPKPRIIARLKWSAIVLLLIVIRFTNVFTTKKRKEAFTEGLGRLVGWFSLFLNKPKQI</sequence>
<comment type="caution">
    <text evidence="3">The sequence shown here is derived from an EMBL/GenBank/DDBJ whole genome shotgun (WGS) entry which is preliminary data.</text>
</comment>
<dbReference type="InterPro" id="IPR050834">
    <property type="entry name" value="Glycosyltransf_2"/>
</dbReference>
<evidence type="ECO:0000259" key="2">
    <source>
        <dbReference type="Pfam" id="PF00535"/>
    </source>
</evidence>
<keyword evidence="1" id="KW-1133">Transmembrane helix</keyword>
<accession>A0ABW3WPC1</accession>
<keyword evidence="3" id="KW-0328">Glycosyltransferase</keyword>
<dbReference type="EC" id="2.4.-.-" evidence="3"/>
<evidence type="ECO:0000313" key="3">
    <source>
        <dbReference type="EMBL" id="MFD1294251.1"/>
    </source>
</evidence>
<proteinExistence type="predicted"/>
<evidence type="ECO:0000313" key="4">
    <source>
        <dbReference type="Proteomes" id="UP001597241"/>
    </source>
</evidence>
<gene>
    <name evidence="3" type="ORF">ACFQ5N_10425</name>
</gene>
<keyword evidence="1" id="KW-0472">Membrane</keyword>
<keyword evidence="3" id="KW-0808">Transferase</keyword>
<dbReference type="InterPro" id="IPR029044">
    <property type="entry name" value="Nucleotide-diphossugar_trans"/>
</dbReference>
<keyword evidence="1" id="KW-0812">Transmembrane</keyword>
<dbReference type="CDD" id="cd00761">
    <property type="entry name" value="Glyco_tranf_GTA_type"/>
    <property type="match status" value="1"/>
</dbReference>
<dbReference type="Gene3D" id="3.90.550.10">
    <property type="entry name" value="Spore Coat Polysaccharide Biosynthesis Protein SpsA, Chain A"/>
    <property type="match status" value="1"/>
</dbReference>
<organism evidence="3 4">
    <name type="scientific">Lutibacter holmesii</name>
    <dbReference type="NCBI Taxonomy" id="1137985"/>
    <lineage>
        <taxon>Bacteria</taxon>
        <taxon>Pseudomonadati</taxon>
        <taxon>Bacteroidota</taxon>
        <taxon>Flavobacteriia</taxon>
        <taxon>Flavobacteriales</taxon>
        <taxon>Flavobacteriaceae</taxon>
        <taxon>Lutibacter</taxon>
    </lineage>
</organism>